<comment type="similarity">
    <text evidence="1 2">Belongs to the small heat shock protein (HSP20) family.</text>
</comment>
<feature type="compositionally biased region" description="Low complexity" evidence="3">
    <location>
        <begin position="128"/>
        <end position="155"/>
    </location>
</feature>
<dbReference type="Pfam" id="PF00011">
    <property type="entry name" value="HSP20"/>
    <property type="match status" value="1"/>
</dbReference>
<feature type="domain" description="SHSP" evidence="4">
    <location>
        <begin position="350"/>
        <end position="539"/>
    </location>
</feature>
<feature type="region of interest" description="Disordered" evidence="3">
    <location>
        <begin position="71"/>
        <end position="362"/>
    </location>
</feature>
<dbReference type="SUPFAM" id="SSF49764">
    <property type="entry name" value="HSP20-like chaperones"/>
    <property type="match status" value="1"/>
</dbReference>
<reference evidence="5 6" key="1">
    <citation type="submission" date="2024-05" db="EMBL/GenBank/DDBJ databases">
        <title>A draft genome resource for the thread blight pathogen Marasmius tenuissimus strain MS-2.</title>
        <authorList>
            <person name="Yulfo-Soto G.E."/>
            <person name="Baruah I.K."/>
            <person name="Amoako-Attah I."/>
            <person name="Bukari Y."/>
            <person name="Meinhardt L.W."/>
            <person name="Bailey B.A."/>
            <person name="Cohen S.P."/>
        </authorList>
    </citation>
    <scope>NUCLEOTIDE SEQUENCE [LARGE SCALE GENOMIC DNA]</scope>
    <source>
        <strain evidence="5 6">MS-2</strain>
    </source>
</reference>
<dbReference type="PROSITE" id="PS01031">
    <property type="entry name" value="SHSP"/>
    <property type="match status" value="1"/>
</dbReference>
<keyword evidence="6" id="KW-1185">Reference proteome</keyword>
<feature type="compositionally biased region" description="Low complexity" evidence="3">
    <location>
        <begin position="86"/>
        <end position="98"/>
    </location>
</feature>
<evidence type="ECO:0000313" key="5">
    <source>
        <dbReference type="EMBL" id="KAL0061381.1"/>
    </source>
</evidence>
<protein>
    <recommendedName>
        <fullName evidence="4">SHSP domain-containing protein</fullName>
    </recommendedName>
</protein>
<name>A0ABR2ZK42_9AGAR</name>
<feature type="compositionally biased region" description="Polar residues" evidence="3">
    <location>
        <begin position="247"/>
        <end position="280"/>
    </location>
</feature>
<feature type="compositionally biased region" description="Low complexity" evidence="3">
    <location>
        <begin position="217"/>
        <end position="241"/>
    </location>
</feature>
<dbReference type="Proteomes" id="UP001437256">
    <property type="component" value="Unassembled WGS sequence"/>
</dbReference>
<dbReference type="CDD" id="cd06464">
    <property type="entry name" value="ACD_sHsps-like"/>
    <property type="match status" value="1"/>
</dbReference>
<accession>A0ABR2ZK42</accession>
<feature type="compositionally biased region" description="Polar residues" evidence="3">
    <location>
        <begin position="110"/>
        <end position="120"/>
    </location>
</feature>
<gene>
    <name evidence="5" type="ORF">AAF712_011781</name>
</gene>
<feature type="compositionally biased region" description="Polar residues" evidence="3">
    <location>
        <begin position="23"/>
        <end position="37"/>
    </location>
</feature>
<organism evidence="5 6">
    <name type="scientific">Marasmius tenuissimus</name>
    <dbReference type="NCBI Taxonomy" id="585030"/>
    <lineage>
        <taxon>Eukaryota</taxon>
        <taxon>Fungi</taxon>
        <taxon>Dikarya</taxon>
        <taxon>Basidiomycota</taxon>
        <taxon>Agaricomycotina</taxon>
        <taxon>Agaricomycetes</taxon>
        <taxon>Agaricomycetidae</taxon>
        <taxon>Agaricales</taxon>
        <taxon>Marasmiineae</taxon>
        <taxon>Marasmiaceae</taxon>
        <taxon>Marasmius</taxon>
    </lineage>
</organism>
<dbReference type="InterPro" id="IPR002068">
    <property type="entry name" value="A-crystallin/Hsp20_dom"/>
</dbReference>
<feature type="compositionally biased region" description="Low complexity" evidence="3">
    <location>
        <begin position="298"/>
        <end position="313"/>
    </location>
</feature>
<feature type="region of interest" description="Disordered" evidence="3">
    <location>
        <begin position="422"/>
        <end position="491"/>
    </location>
</feature>
<feature type="compositionally biased region" description="Polar residues" evidence="3">
    <location>
        <begin position="314"/>
        <end position="331"/>
    </location>
</feature>
<dbReference type="EMBL" id="JBBXMP010000137">
    <property type="protein sequence ID" value="KAL0061381.1"/>
    <property type="molecule type" value="Genomic_DNA"/>
</dbReference>
<sequence length="539" mass="57250">MSYSYGNGHGGSGGEYHTHSHGTAQQPRTQTHAQIPSPTTPIPMDVLTPQWESLEQQQVQIQQRVEVPPIQPIQHSFFSPDDSRFHSPTSTTPTETHFPGPHMPHRLSFDETSYNLSGRGSMSPREAGTGCSSSSVTPTPGTGSSTITRGSRNTSALRRAHARNSTNPYPPSHMHAMQPPPPPPGREHRVEGSGSGAGSSSRGVFGHGHGNQGFRSHQNQHQHQQQTAIQQQNPQSSSQSQKDNQHRSPTGNAHSPSASTVLGSPVITSFAETSASVRTSPFTPPAGSMFPPPPPATPYASSSGQGQGHVQGQTPPSTSPQARISPSLHQYQPQTQTQPSTNNATARPSQRRTRLTPRADFHYDPTNRVLNVSMEIPGVKKAQVKITLATCLYNRLRQVTVKGRMDPVFPAAAPGSGVRIAVEGASGEGSPGQGEPVGEKDADGGGGEDVGGTSVTLDDGQEDVDITIGVGAGATNSAPGPSQFHRSERKYGDFARVLTVPSETRKEDVQAEMEDGILTLKISCGRPAESTDTQVIPIR</sequence>
<comment type="caution">
    <text evidence="5">The sequence shown here is derived from an EMBL/GenBank/DDBJ whole genome shotgun (WGS) entry which is preliminary data.</text>
</comment>
<proteinExistence type="inferred from homology"/>
<evidence type="ECO:0000256" key="2">
    <source>
        <dbReference type="RuleBase" id="RU003616"/>
    </source>
</evidence>
<dbReference type="InterPro" id="IPR008978">
    <property type="entry name" value="HSP20-like_chaperone"/>
</dbReference>
<evidence type="ECO:0000256" key="3">
    <source>
        <dbReference type="SAM" id="MobiDB-lite"/>
    </source>
</evidence>
<evidence type="ECO:0000256" key="1">
    <source>
        <dbReference type="PROSITE-ProRule" id="PRU00285"/>
    </source>
</evidence>
<feature type="region of interest" description="Disordered" evidence="3">
    <location>
        <begin position="1"/>
        <end position="45"/>
    </location>
</feature>
<evidence type="ECO:0000313" key="6">
    <source>
        <dbReference type="Proteomes" id="UP001437256"/>
    </source>
</evidence>
<dbReference type="Gene3D" id="2.60.40.790">
    <property type="match status" value="1"/>
</dbReference>
<feature type="compositionally biased region" description="Low complexity" evidence="3">
    <location>
        <begin position="332"/>
        <end position="346"/>
    </location>
</feature>
<evidence type="ECO:0000259" key="4">
    <source>
        <dbReference type="PROSITE" id="PS01031"/>
    </source>
</evidence>